<name>A0A5N5WP71_9EURO</name>
<dbReference type="Proteomes" id="UP000326565">
    <property type="component" value="Unassembled WGS sequence"/>
</dbReference>
<dbReference type="Pfam" id="PF24802">
    <property type="entry name" value="DUF7703"/>
    <property type="match status" value="1"/>
</dbReference>
<dbReference type="InterPro" id="IPR056120">
    <property type="entry name" value="DUF7703"/>
</dbReference>
<dbReference type="PANTHER" id="PTHR37013">
    <property type="entry name" value="INTEGRAL MEMBRANE PROTEIN (AFU_ORTHOLOGUE AFUA_1G05950)-RELATED"/>
    <property type="match status" value="1"/>
</dbReference>
<evidence type="ECO:0000313" key="3">
    <source>
        <dbReference type="EMBL" id="KAB8069507.1"/>
    </source>
</evidence>
<keyword evidence="1" id="KW-1133">Transmembrane helix</keyword>
<organism evidence="3 4">
    <name type="scientific">Aspergillus leporis</name>
    <dbReference type="NCBI Taxonomy" id="41062"/>
    <lineage>
        <taxon>Eukaryota</taxon>
        <taxon>Fungi</taxon>
        <taxon>Dikarya</taxon>
        <taxon>Ascomycota</taxon>
        <taxon>Pezizomycotina</taxon>
        <taxon>Eurotiomycetes</taxon>
        <taxon>Eurotiomycetidae</taxon>
        <taxon>Eurotiales</taxon>
        <taxon>Aspergillaceae</taxon>
        <taxon>Aspergillus</taxon>
        <taxon>Aspergillus subgen. Circumdati</taxon>
    </lineage>
</organism>
<keyword evidence="4" id="KW-1185">Reference proteome</keyword>
<dbReference type="OrthoDB" id="405906at2759"/>
<evidence type="ECO:0000259" key="2">
    <source>
        <dbReference type="Pfam" id="PF24802"/>
    </source>
</evidence>
<keyword evidence="1" id="KW-0472">Membrane</keyword>
<feature type="domain" description="DUF7703" evidence="2">
    <location>
        <begin position="137"/>
        <end position="220"/>
    </location>
</feature>
<feature type="transmembrane region" description="Helical" evidence="1">
    <location>
        <begin position="128"/>
        <end position="150"/>
    </location>
</feature>
<proteinExistence type="predicted"/>
<protein>
    <recommendedName>
        <fullName evidence="2">DUF7703 domain-containing protein</fullName>
    </recommendedName>
</protein>
<keyword evidence="1" id="KW-0812">Transmembrane</keyword>
<accession>A0A5N5WP71</accession>
<dbReference type="EMBL" id="ML732338">
    <property type="protein sequence ID" value="KAB8069507.1"/>
    <property type="molecule type" value="Genomic_DNA"/>
</dbReference>
<reference evidence="3 4" key="1">
    <citation type="submission" date="2019-04" db="EMBL/GenBank/DDBJ databases">
        <title>Friends and foes A comparative genomics study of 23 Aspergillus species from section Flavi.</title>
        <authorList>
            <consortium name="DOE Joint Genome Institute"/>
            <person name="Kjaerbolling I."/>
            <person name="Vesth T."/>
            <person name="Frisvad J.C."/>
            <person name="Nybo J.L."/>
            <person name="Theobald S."/>
            <person name="Kildgaard S."/>
            <person name="Isbrandt T."/>
            <person name="Kuo A."/>
            <person name="Sato A."/>
            <person name="Lyhne E.K."/>
            <person name="Kogle M.E."/>
            <person name="Wiebenga A."/>
            <person name="Kun R.S."/>
            <person name="Lubbers R.J."/>
            <person name="Makela M.R."/>
            <person name="Barry K."/>
            <person name="Chovatia M."/>
            <person name="Clum A."/>
            <person name="Daum C."/>
            <person name="Haridas S."/>
            <person name="He G."/>
            <person name="LaButti K."/>
            <person name="Lipzen A."/>
            <person name="Mondo S."/>
            <person name="Riley R."/>
            <person name="Salamov A."/>
            <person name="Simmons B.A."/>
            <person name="Magnuson J.K."/>
            <person name="Henrissat B."/>
            <person name="Mortensen U.H."/>
            <person name="Larsen T.O."/>
            <person name="Devries R.P."/>
            <person name="Grigoriev I.V."/>
            <person name="Machida M."/>
            <person name="Baker S.E."/>
            <person name="Andersen M.R."/>
        </authorList>
    </citation>
    <scope>NUCLEOTIDE SEQUENCE [LARGE SCALE GENOMIC DNA]</scope>
    <source>
        <strain evidence="3 4">CBS 151.66</strain>
    </source>
</reference>
<evidence type="ECO:0000256" key="1">
    <source>
        <dbReference type="SAM" id="Phobius"/>
    </source>
</evidence>
<evidence type="ECO:0000313" key="4">
    <source>
        <dbReference type="Proteomes" id="UP000326565"/>
    </source>
</evidence>
<dbReference type="PANTHER" id="PTHR37013:SF5">
    <property type="entry name" value="INTEGRAL MEMBRANE PROTEIN"/>
    <property type="match status" value="1"/>
</dbReference>
<dbReference type="AlphaFoldDB" id="A0A5N5WP71"/>
<feature type="transmembrane region" description="Helical" evidence="1">
    <location>
        <begin position="162"/>
        <end position="187"/>
    </location>
</feature>
<sequence length="246" mass="27458">MNHSNTIGSNFAIKDVLISFLSCAVLSASELDAIGLSAFKVYRSIIPDALGLLPKYFALTPIAVYATLSTFGWCDGNGQSLVLYSRLNLTVRHRILLCFILCMIIMDATILSVPQIIVTYCSILSRDPVFPCVFNIIVSTLSIVAALRLLRLYPIRSKRRVTPIYQLLGINVIIIVMDISLLVLKYLDYFIIQSSLRTFLYTMKLKLEVAVLSRLVSLVQYNPQDSLQLESGHASVKHSKDTSFSL</sequence>
<feature type="transmembrane region" description="Helical" evidence="1">
    <location>
        <begin position="95"/>
        <end position="116"/>
    </location>
</feature>
<gene>
    <name evidence="3" type="ORF">BDV29DRAFT_198668</name>
</gene>